<dbReference type="SUPFAM" id="SSF52540">
    <property type="entry name" value="P-loop containing nucleoside triphosphate hydrolases"/>
    <property type="match status" value="2"/>
</dbReference>
<accession>A0ABD3PBJ8</accession>
<dbReference type="GO" id="GO:0005524">
    <property type="term" value="F:ATP binding"/>
    <property type="evidence" value="ECO:0007669"/>
    <property type="project" value="UniProtKB-KW"/>
</dbReference>
<keyword evidence="8" id="KW-1185">Reference proteome</keyword>
<keyword evidence="4" id="KW-0175">Coiled coil</keyword>
<dbReference type="Gene3D" id="3.40.50.300">
    <property type="entry name" value="P-loop containing nucleotide triphosphate hydrolases"/>
    <property type="match status" value="2"/>
</dbReference>
<organism evidence="7 8">
    <name type="scientific">Cyclotella atomus</name>
    <dbReference type="NCBI Taxonomy" id="382360"/>
    <lineage>
        <taxon>Eukaryota</taxon>
        <taxon>Sar</taxon>
        <taxon>Stramenopiles</taxon>
        <taxon>Ochrophyta</taxon>
        <taxon>Bacillariophyta</taxon>
        <taxon>Coscinodiscophyceae</taxon>
        <taxon>Thalassiosirophycidae</taxon>
        <taxon>Stephanodiscales</taxon>
        <taxon>Stephanodiscaceae</taxon>
        <taxon>Cyclotella</taxon>
    </lineage>
</organism>
<proteinExistence type="predicted"/>
<dbReference type="PANTHER" id="PTHR19211">
    <property type="entry name" value="ATP-BINDING TRANSPORT PROTEIN-RELATED"/>
    <property type="match status" value="1"/>
</dbReference>
<evidence type="ECO:0000256" key="1">
    <source>
        <dbReference type="ARBA" id="ARBA00022737"/>
    </source>
</evidence>
<dbReference type="InterPro" id="IPR003593">
    <property type="entry name" value="AAA+_ATPase"/>
</dbReference>
<dbReference type="PANTHER" id="PTHR19211:SF15">
    <property type="entry name" value="ATP-BINDING CASSETTE SUB-FAMILY F MEMBER 2"/>
    <property type="match status" value="1"/>
</dbReference>
<reference evidence="7 8" key="1">
    <citation type="submission" date="2024-10" db="EMBL/GenBank/DDBJ databases">
        <title>Updated reference genomes for cyclostephanoid diatoms.</title>
        <authorList>
            <person name="Roberts W.R."/>
            <person name="Alverson A.J."/>
        </authorList>
    </citation>
    <scope>NUCLEOTIDE SEQUENCE [LARGE SCALE GENOMIC DNA]</scope>
    <source>
        <strain evidence="7 8">AJA010-31</strain>
    </source>
</reference>
<feature type="compositionally biased region" description="Basic residues" evidence="5">
    <location>
        <begin position="65"/>
        <end position="80"/>
    </location>
</feature>
<feature type="compositionally biased region" description="Basic and acidic residues" evidence="5">
    <location>
        <begin position="14"/>
        <end position="50"/>
    </location>
</feature>
<feature type="region of interest" description="Disordered" evidence="5">
    <location>
        <begin position="64"/>
        <end position="99"/>
    </location>
</feature>
<dbReference type="EMBL" id="JALLPJ020000695">
    <property type="protein sequence ID" value="KAL3785398.1"/>
    <property type="molecule type" value="Genomic_DNA"/>
</dbReference>
<dbReference type="CDD" id="cd03221">
    <property type="entry name" value="ABCF_EF-3"/>
    <property type="match status" value="2"/>
</dbReference>
<keyword evidence="2" id="KW-0547">Nucleotide-binding</keyword>
<sequence>MSRAAAYTEKRRKQAEAAVERELDRGCDSIDFDGKLANDTKDAAMGKGEEELFEKKLTKEEKKALAKAKREAKKKDKKGSKSNLADLDEEEEEKKEDDNVAAVMERLDIDPNSEEGKLELALEELSKQNIVVTYEQRKGQLHANTRDINVSGVSVAFHGKLLLEETDLVINYGNRYGFIGPNGSGKSTIMKAISARSIPIPAALDIYFLDSEYPARDDITALQAVMESNDEVALLEEKANKLNDAMAEADEEQQAEIQTNLEAIYDRLDQLDAATAEARATSILHGLGFTTTMMGMTTREFSGGWRMRVSLARALFLEPEFLLLDEPTNHLDMDAVLWLEEYLSNWTKILFFVCHSQDFMNNVCTNIVRLDMTYKKLRYYSGNYDTYVQTRRDQDMVQWRQYEAEQRDIAEIKDFIARFGHGTVKMVRQAQSREKLLQKKLEAGLTPKPEEDPNWDWSFPDAGQLPVPVLAIENVSFNYPGGKELYSNVDFGVDLQTRVALVGPNGAGKTTLIKLMTGELEPTKGQIKKNMHLKISRFTQHFEEKLDLTMTPLDFFKQKLMPEEPIERIRPLLGRYGCTGDQQSQVMGQLSAGQKARIVFAIIAHEKPHLLLLDEPTNPLDMESIDALARCLNKFKGGVLMISHDMRLISQCAQEIYVCDHKKVTKYRGDIMDFKLHTKKENNKKLAQHMNG</sequence>
<dbReference type="PROSITE" id="PS50893">
    <property type="entry name" value="ABC_TRANSPORTER_2"/>
    <property type="match status" value="2"/>
</dbReference>
<dbReference type="Pfam" id="PF00005">
    <property type="entry name" value="ABC_tran"/>
    <property type="match status" value="2"/>
</dbReference>
<dbReference type="Proteomes" id="UP001530400">
    <property type="component" value="Unassembled WGS sequence"/>
</dbReference>
<keyword evidence="1" id="KW-0677">Repeat</keyword>
<keyword evidence="3" id="KW-0067">ATP-binding</keyword>
<evidence type="ECO:0000313" key="8">
    <source>
        <dbReference type="Proteomes" id="UP001530400"/>
    </source>
</evidence>
<dbReference type="InterPro" id="IPR032781">
    <property type="entry name" value="ABC_tran_Xtn"/>
</dbReference>
<dbReference type="Pfam" id="PF12848">
    <property type="entry name" value="ABC_tran_Xtn"/>
    <property type="match status" value="1"/>
</dbReference>
<comment type="caution">
    <text evidence="7">The sequence shown here is derived from an EMBL/GenBank/DDBJ whole genome shotgun (WGS) entry which is preliminary data.</text>
</comment>
<dbReference type="FunFam" id="3.40.50.300:FF:000104">
    <property type="entry name" value="ATP-binding cassette sub-family F member 3"/>
    <property type="match status" value="1"/>
</dbReference>
<gene>
    <name evidence="7" type="ORF">ACHAWO_013585</name>
</gene>
<feature type="domain" description="ABC transporter" evidence="6">
    <location>
        <begin position="470"/>
        <end position="686"/>
    </location>
</feature>
<evidence type="ECO:0000256" key="5">
    <source>
        <dbReference type="SAM" id="MobiDB-lite"/>
    </source>
</evidence>
<feature type="compositionally biased region" description="Acidic residues" evidence="5">
    <location>
        <begin position="86"/>
        <end position="95"/>
    </location>
</feature>
<dbReference type="InterPro" id="IPR017871">
    <property type="entry name" value="ABC_transporter-like_CS"/>
</dbReference>
<feature type="region of interest" description="Disordered" evidence="5">
    <location>
        <begin position="1"/>
        <end position="50"/>
    </location>
</feature>
<dbReference type="SMART" id="SM00382">
    <property type="entry name" value="AAA"/>
    <property type="match status" value="2"/>
</dbReference>
<dbReference type="AlphaFoldDB" id="A0ABD3PBJ8"/>
<dbReference type="PROSITE" id="PS00211">
    <property type="entry name" value="ABC_TRANSPORTER_1"/>
    <property type="match status" value="2"/>
</dbReference>
<name>A0ABD3PBJ8_9STRA</name>
<evidence type="ECO:0000259" key="6">
    <source>
        <dbReference type="PROSITE" id="PS50893"/>
    </source>
</evidence>
<protein>
    <recommendedName>
        <fullName evidence="6">ABC transporter domain-containing protein</fullName>
    </recommendedName>
</protein>
<evidence type="ECO:0000256" key="3">
    <source>
        <dbReference type="ARBA" id="ARBA00022840"/>
    </source>
</evidence>
<dbReference type="FunFam" id="3.40.50.300:FF:000011">
    <property type="entry name" value="Putative ABC transporter ATP-binding component"/>
    <property type="match status" value="1"/>
</dbReference>
<evidence type="ECO:0000256" key="4">
    <source>
        <dbReference type="SAM" id="Coils"/>
    </source>
</evidence>
<evidence type="ECO:0000313" key="7">
    <source>
        <dbReference type="EMBL" id="KAL3785398.1"/>
    </source>
</evidence>
<dbReference type="InterPro" id="IPR050611">
    <property type="entry name" value="ABCF"/>
</dbReference>
<feature type="coiled-coil region" evidence="4">
    <location>
        <begin position="225"/>
        <end position="255"/>
    </location>
</feature>
<dbReference type="InterPro" id="IPR027417">
    <property type="entry name" value="P-loop_NTPase"/>
</dbReference>
<dbReference type="InterPro" id="IPR003439">
    <property type="entry name" value="ABC_transporter-like_ATP-bd"/>
</dbReference>
<feature type="domain" description="ABC transporter" evidence="6">
    <location>
        <begin position="148"/>
        <end position="400"/>
    </location>
</feature>
<evidence type="ECO:0000256" key="2">
    <source>
        <dbReference type="ARBA" id="ARBA00022741"/>
    </source>
</evidence>